<evidence type="ECO:0000256" key="5">
    <source>
        <dbReference type="SAM" id="Phobius"/>
    </source>
</evidence>
<accession>A0ABP7QSE0</accession>
<evidence type="ECO:0000259" key="7">
    <source>
        <dbReference type="PROSITE" id="PS50885"/>
    </source>
</evidence>
<dbReference type="InterPro" id="IPR024478">
    <property type="entry name" value="HlyB_4HB_MCP"/>
</dbReference>
<evidence type="ECO:0000313" key="8">
    <source>
        <dbReference type="EMBL" id="GAA3986289.1"/>
    </source>
</evidence>
<dbReference type="PROSITE" id="PS50885">
    <property type="entry name" value="HAMP"/>
    <property type="match status" value="1"/>
</dbReference>
<feature type="domain" description="HAMP" evidence="7">
    <location>
        <begin position="210"/>
        <end position="262"/>
    </location>
</feature>
<dbReference type="InterPro" id="IPR004089">
    <property type="entry name" value="MCPsignal_dom"/>
</dbReference>
<evidence type="ECO:0000256" key="3">
    <source>
        <dbReference type="PROSITE-ProRule" id="PRU00284"/>
    </source>
</evidence>
<proteinExistence type="inferred from homology"/>
<organism evidence="8 9">
    <name type="scientific">Comamonas faecalis</name>
    <dbReference type="NCBI Taxonomy" id="1387849"/>
    <lineage>
        <taxon>Bacteria</taxon>
        <taxon>Pseudomonadati</taxon>
        <taxon>Pseudomonadota</taxon>
        <taxon>Betaproteobacteria</taxon>
        <taxon>Burkholderiales</taxon>
        <taxon>Comamonadaceae</taxon>
        <taxon>Comamonas</taxon>
    </lineage>
</organism>
<feature type="region of interest" description="Disordered" evidence="4">
    <location>
        <begin position="541"/>
        <end position="589"/>
    </location>
</feature>
<feature type="compositionally biased region" description="Low complexity" evidence="4">
    <location>
        <begin position="541"/>
        <end position="581"/>
    </location>
</feature>
<keyword evidence="5" id="KW-1133">Transmembrane helix</keyword>
<name>A0ABP7QSE0_9BURK</name>
<dbReference type="Pfam" id="PF00672">
    <property type="entry name" value="HAMP"/>
    <property type="match status" value="1"/>
</dbReference>
<keyword evidence="3" id="KW-0807">Transducer</keyword>
<dbReference type="Pfam" id="PF12729">
    <property type="entry name" value="4HB_MCP_1"/>
    <property type="match status" value="1"/>
</dbReference>
<evidence type="ECO:0000313" key="9">
    <source>
        <dbReference type="Proteomes" id="UP001501627"/>
    </source>
</evidence>
<dbReference type="PANTHER" id="PTHR43531">
    <property type="entry name" value="PROTEIN ICFG"/>
    <property type="match status" value="1"/>
</dbReference>
<protein>
    <submittedName>
        <fullName evidence="8">Methyl-accepting chemotaxis protein</fullName>
    </submittedName>
</protein>
<gene>
    <name evidence="8" type="ORF">GCM10022279_06690</name>
</gene>
<evidence type="ECO:0000256" key="2">
    <source>
        <dbReference type="ARBA" id="ARBA00029447"/>
    </source>
</evidence>
<evidence type="ECO:0000256" key="1">
    <source>
        <dbReference type="ARBA" id="ARBA00022481"/>
    </source>
</evidence>
<feature type="transmembrane region" description="Helical" evidence="5">
    <location>
        <begin position="188"/>
        <end position="208"/>
    </location>
</feature>
<dbReference type="InterPro" id="IPR004090">
    <property type="entry name" value="Chemotax_Me-accpt_rcpt"/>
</dbReference>
<dbReference type="Pfam" id="PF00015">
    <property type="entry name" value="MCPsignal"/>
    <property type="match status" value="1"/>
</dbReference>
<dbReference type="CDD" id="cd06225">
    <property type="entry name" value="HAMP"/>
    <property type="match status" value="1"/>
</dbReference>
<keyword evidence="5" id="KW-0472">Membrane</keyword>
<reference evidence="9" key="1">
    <citation type="journal article" date="2019" name="Int. J. Syst. Evol. Microbiol.">
        <title>The Global Catalogue of Microorganisms (GCM) 10K type strain sequencing project: providing services to taxonomists for standard genome sequencing and annotation.</title>
        <authorList>
            <consortium name="The Broad Institute Genomics Platform"/>
            <consortium name="The Broad Institute Genome Sequencing Center for Infectious Disease"/>
            <person name="Wu L."/>
            <person name="Ma J."/>
        </authorList>
    </citation>
    <scope>NUCLEOTIDE SEQUENCE [LARGE SCALE GENOMIC DNA]</scope>
    <source>
        <strain evidence="9">JCM 17561</strain>
    </source>
</reference>
<feature type="transmembrane region" description="Helical" evidence="5">
    <location>
        <begin position="12"/>
        <end position="32"/>
    </location>
</feature>
<dbReference type="Proteomes" id="UP001501627">
    <property type="component" value="Unassembled WGS sequence"/>
</dbReference>
<dbReference type="InterPro" id="IPR003660">
    <property type="entry name" value="HAMP_dom"/>
</dbReference>
<dbReference type="SMART" id="SM00283">
    <property type="entry name" value="MA"/>
    <property type="match status" value="1"/>
</dbReference>
<dbReference type="PROSITE" id="PS50111">
    <property type="entry name" value="CHEMOTAXIS_TRANSDUC_2"/>
    <property type="match status" value="1"/>
</dbReference>
<dbReference type="Gene3D" id="1.10.287.950">
    <property type="entry name" value="Methyl-accepting chemotaxis protein"/>
    <property type="match status" value="1"/>
</dbReference>
<dbReference type="InterPro" id="IPR051310">
    <property type="entry name" value="MCP_chemotaxis"/>
</dbReference>
<comment type="similarity">
    <text evidence="2">Belongs to the methyl-accepting chemotaxis (MCP) protein family.</text>
</comment>
<keyword evidence="5" id="KW-0812">Transmembrane</keyword>
<evidence type="ECO:0000256" key="4">
    <source>
        <dbReference type="SAM" id="MobiDB-lite"/>
    </source>
</evidence>
<dbReference type="CDD" id="cd19411">
    <property type="entry name" value="MCP2201-like_sensor"/>
    <property type="match status" value="1"/>
</dbReference>
<comment type="caution">
    <text evidence="8">The sequence shown here is derived from an EMBL/GenBank/DDBJ whole genome shotgun (WGS) entry which is preliminary data.</text>
</comment>
<dbReference type="PRINTS" id="PR00260">
    <property type="entry name" value="CHEMTRNSDUCR"/>
</dbReference>
<sequence>MRFNDIKVSTRLALSFGLVLLITAVIAGIGIWRLQTLAAETQQLTSTDNERLRAAVQWRQGIDQNWIRTRAALLDQDTDRLAAWNAEMTETSKGVDVARKVVERLVESDEGRRMLADIDKAREAYRAPRAEIFKRKAAGENVASLVDSQLKSLSDAYIQALTTFEARQLMLYEQTRDLAVAEASRGRMILIAAAVLALLLGAGAAFVLSRSITAPLQLAVHHAGQIAEGDLTQPIEAQGRDEAAALLGALHHMQASLIRVVAGVRGNAESVATASAQIAQGNHDLSARTESQASALEETAASMEELGATVRQNADSAAQANQLAMTASTVAVQGGEVVAEVVDTMRGINESSHKIADIIGVIDGIAFQTNILALNAAVEAARAGEQGRGFAVVASEVRSLAQRSASAAKEIKQLITDSVQRVEQGSQLVDKAGSTMSEVVHSIRRVTDIMGEISSASREQSSGVAQVGEAITQMDQATQQNAALVEESSAASSSLSQQAGDLVQAVSVFKLAGHAHAAAPHPSPSATATPAPAVAPRTIPKRAPQAAAPAKPTVRAAGKSASVLSAPAKAAPVAATPATTAGEDDWESF</sequence>
<feature type="domain" description="Methyl-accepting transducer" evidence="6">
    <location>
        <begin position="267"/>
        <end position="496"/>
    </location>
</feature>
<dbReference type="InterPro" id="IPR047347">
    <property type="entry name" value="YvaQ-like_sensor"/>
</dbReference>
<keyword evidence="9" id="KW-1185">Reference proteome</keyword>
<dbReference type="SUPFAM" id="SSF58104">
    <property type="entry name" value="Methyl-accepting chemotaxis protein (MCP) signaling domain"/>
    <property type="match status" value="1"/>
</dbReference>
<dbReference type="CDD" id="cd11386">
    <property type="entry name" value="MCP_signal"/>
    <property type="match status" value="1"/>
</dbReference>
<dbReference type="EMBL" id="BAABBP010000004">
    <property type="protein sequence ID" value="GAA3986289.1"/>
    <property type="molecule type" value="Genomic_DNA"/>
</dbReference>
<keyword evidence="1" id="KW-0488">Methylation</keyword>
<dbReference type="SMART" id="SM00304">
    <property type="entry name" value="HAMP"/>
    <property type="match status" value="1"/>
</dbReference>
<dbReference type="RefSeq" id="WP_103044538.1">
    <property type="nucleotide sequence ID" value="NZ_BAABBP010000004.1"/>
</dbReference>
<dbReference type="PANTHER" id="PTHR43531:SF14">
    <property type="entry name" value="METHYL-ACCEPTING CHEMOTAXIS PROTEIN I-RELATED"/>
    <property type="match status" value="1"/>
</dbReference>
<evidence type="ECO:0000259" key="6">
    <source>
        <dbReference type="PROSITE" id="PS50111"/>
    </source>
</evidence>